<evidence type="ECO:0000313" key="3">
    <source>
        <dbReference type="Proteomes" id="UP000307999"/>
    </source>
</evidence>
<name>A0A4U1B295_9GAMM</name>
<keyword evidence="1" id="KW-0812">Transmembrane</keyword>
<comment type="caution">
    <text evidence="2">The sequence shown here is derived from an EMBL/GenBank/DDBJ whole genome shotgun (WGS) entry which is preliminary data.</text>
</comment>
<dbReference type="Proteomes" id="UP000307999">
    <property type="component" value="Unassembled WGS sequence"/>
</dbReference>
<accession>A0A4U1B295</accession>
<reference evidence="2 3" key="1">
    <citation type="submission" date="2019-04" db="EMBL/GenBank/DDBJ databases">
        <title>Thalassotalea guangxiensis sp. nov., isolated from sediment of the coastal wetland.</title>
        <authorList>
            <person name="Zheng S."/>
            <person name="Zhang D."/>
        </authorList>
    </citation>
    <scope>NUCLEOTIDE SEQUENCE [LARGE SCALE GENOMIC DNA]</scope>
    <source>
        <strain evidence="2 3">ZS-4</strain>
    </source>
</reference>
<proteinExistence type="predicted"/>
<dbReference type="OrthoDB" id="9864645at2"/>
<keyword evidence="1" id="KW-1133">Transmembrane helix</keyword>
<sequence length="140" mass="15281">MFINLTIIFAWLPALALLAAAVISLVNFLIGGLSGEPVKMASQSPLQAGIFIFWLFSVVCSFWAMCSVCFGLKMSFLWRLIALIIGTLAYLIPFAFFLPLIASFSLQGLMTVLLSLLALSALIHLIHVVLHIRLIIGADN</sequence>
<feature type="transmembrane region" description="Helical" evidence="1">
    <location>
        <begin position="50"/>
        <end position="70"/>
    </location>
</feature>
<dbReference type="AlphaFoldDB" id="A0A4U1B295"/>
<keyword evidence="3" id="KW-1185">Reference proteome</keyword>
<keyword evidence="1" id="KW-0472">Membrane</keyword>
<feature type="transmembrane region" description="Helical" evidence="1">
    <location>
        <begin position="77"/>
        <end position="102"/>
    </location>
</feature>
<feature type="transmembrane region" description="Helical" evidence="1">
    <location>
        <begin position="7"/>
        <end position="30"/>
    </location>
</feature>
<evidence type="ECO:0000256" key="1">
    <source>
        <dbReference type="SAM" id="Phobius"/>
    </source>
</evidence>
<protein>
    <submittedName>
        <fullName evidence="2">Uncharacterized protein</fullName>
    </submittedName>
</protein>
<dbReference type="EMBL" id="SWDB01000035">
    <property type="protein sequence ID" value="TKB43633.1"/>
    <property type="molecule type" value="Genomic_DNA"/>
</dbReference>
<feature type="transmembrane region" description="Helical" evidence="1">
    <location>
        <begin position="108"/>
        <end position="130"/>
    </location>
</feature>
<evidence type="ECO:0000313" key="2">
    <source>
        <dbReference type="EMBL" id="TKB43633.1"/>
    </source>
</evidence>
<organism evidence="2 3">
    <name type="scientific">Thalassotalea mangrovi</name>
    <dbReference type="NCBI Taxonomy" id="2572245"/>
    <lineage>
        <taxon>Bacteria</taxon>
        <taxon>Pseudomonadati</taxon>
        <taxon>Pseudomonadota</taxon>
        <taxon>Gammaproteobacteria</taxon>
        <taxon>Alteromonadales</taxon>
        <taxon>Colwelliaceae</taxon>
        <taxon>Thalassotalea</taxon>
    </lineage>
</organism>
<gene>
    <name evidence="2" type="ORF">E8M12_14275</name>
</gene>
<dbReference type="RefSeq" id="WP_136736944.1">
    <property type="nucleotide sequence ID" value="NZ_SWDB01000035.1"/>
</dbReference>